<reference evidence="1" key="1">
    <citation type="submission" date="2022-12" db="EMBL/GenBank/DDBJ databases">
        <authorList>
            <person name="Ruckert C."/>
            <person name="Busche T."/>
            <person name="Kalinowski J."/>
            <person name="Wittmann C."/>
        </authorList>
    </citation>
    <scope>NUCLEOTIDE SEQUENCE</scope>
    <source>
        <strain evidence="1">DSM 40467</strain>
    </source>
</reference>
<dbReference type="RefSeq" id="WP_269663690.1">
    <property type="nucleotide sequence ID" value="NZ_CP114413.1"/>
</dbReference>
<organism evidence="1 2">
    <name type="scientific">Streptomyces cinnabarinus</name>
    <dbReference type="NCBI Taxonomy" id="67287"/>
    <lineage>
        <taxon>Bacteria</taxon>
        <taxon>Bacillati</taxon>
        <taxon>Actinomycetota</taxon>
        <taxon>Actinomycetes</taxon>
        <taxon>Kitasatosporales</taxon>
        <taxon>Streptomycetaceae</taxon>
        <taxon>Streptomyces</taxon>
    </lineage>
</organism>
<protein>
    <submittedName>
        <fullName evidence="1">Uncharacterized protein</fullName>
    </submittedName>
</protein>
<evidence type="ECO:0000313" key="2">
    <source>
        <dbReference type="Proteomes" id="UP001164439"/>
    </source>
</evidence>
<dbReference type="EMBL" id="CP114413">
    <property type="protein sequence ID" value="WAZ26206.1"/>
    <property type="molecule type" value="Genomic_DNA"/>
</dbReference>
<name>A0ABY7KNR7_9ACTN</name>
<dbReference type="Proteomes" id="UP001164439">
    <property type="component" value="Chromosome"/>
</dbReference>
<keyword evidence="2" id="KW-1185">Reference proteome</keyword>
<accession>A0ABY7KNR7</accession>
<gene>
    <name evidence="1" type="ORF">STRCI_007760</name>
</gene>
<sequence length="265" mass="29746">MPLDKYLLNPAQQESVFLAYSTGIAHCMRKYGYEHPVSRPVDSGLSGEDAPKTRVDGRFGFQSMTHARKWGYHPAGGFPDRSQDSAETQSDADRWFALTGARDLNSDFGPGGTTRDGHKVRSRGCVGDSVLRMTGARDGVVGDSDLATELKFQTLADGQKDKRTLEVFERWSLCMREREYSYRTPLEALSDARWAQSAQPSSEETDTAVADQKCRSEHNVVGVWFAVDYEYQERAVEANLAKLREVKTQLTRQVRAAHEILDESR</sequence>
<evidence type="ECO:0000313" key="1">
    <source>
        <dbReference type="EMBL" id="WAZ26206.1"/>
    </source>
</evidence>
<proteinExistence type="predicted"/>